<feature type="region of interest" description="Disordered" evidence="1">
    <location>
        <begin position="674"/>
        <end position="701"/>
    </location>
</feature>
<evidence type="ECO:0000313" key="5">
    <source>
        <dbReference type="Proteomes" id="UP000001819"/>
    </source>
</evidence>
<feature type="compositionally biased region" description="Low complexity" evidence="1">
    <location>
        <begin position="962"/>
        <end position="975"/>
    </location>
</feature>
<feature type="compositionally biased region" description="Polar residues" evidence="1">
    <location>
        <begin position="796"/>
        <end position="806"/>
    </location>
</feature>
<feature type="domain" description="Telomere ends associated C-terminal" evidence="2">
    <location>
        <begin position="2524"/>
        <end position="2685"/>
    </location>
</feature>
<dbReference type="FunCoup" id="A0A6I8W4K8">
    <property type="interactions" value="8"/>
</dbReference>
<feature type="region of interest" description="Disordered" evidence="1">
    <location>
        <begin position="1405"/>
        <end position="1449"/>
    </location>
</feature>
<keyword evidence="5" id="KW-1185">Reference proteome</keyword>
<feature type="domain" description="Telomere ends associated alpha-helical" evidence="4">
    <location>
        <begin position="346"/>
        <end position="410"/>
    </location>
</feature>
<feature type="domain" description="Telomere ends associated alpha-helical" evidence="4">
    <location>
        <begin position="15"/>
        <end position="81"/>
    </location>
</feature>
<dbReference type="Pfam" id="PF22889">
    <property type="entry name" value="Tea_mid"/>
    <property type="match status" value="2"/>
</dbReference>
<feature type="compositionally biased region" description="Basic and acidic residues" evidence="1">
    <location>
        <begin position="438"/>
        <end position="454"/>
    </location>
</feature>
<feature type="compositionally biased region" description="Polar residues" evidence="1">
    <location>
        <begin position="1928"/>
        <end position="1944"/>
    </location>
</feature>
<feature type="region of interest" description="Disordered" evidence="1">
    <location>
        <begin position="1961"/>
        <end position="1984"/>
    </location>
</feature>
<feature type="compositionally biased region" description="Polar residues" evidence="1">
    <location>
        <begin position="936"/>
        <end position="956"/>
    </location>
</feature>
<feature type="region of interest" description="Disordered" evidence="1">
    <location>
        <begin position="1909"/>
        <end position="1944"/>
    </location>
</feature>
<dbReference type="InterPro" id="IPR057624">
    <property type="entry name" value="Tea_helical"/>
</dbReference>
<feature type="region of interest" description="Disordered" evidence="1">
    <location>
        <begin position="413"/>
        <end position="457"/>
    </location>
</feature>
<feature type="compositionally biased region" description="Polar residues" evidence="1">
    <location>
        <begin position="1788"/>
        <end position="1798"/>
    </location>
</feature>
<feature type="domain" description="Telomere ends associated alpha-helical" evidence="4">
    <location>
        <begin position="236"/>
        <end position="301"/>
    </location>
</feature>
<feature type="domain" description="Telomere ends associated middle" evidence="3">
    <location>
        <begin position="2007"/>
        <end position="2162"/>
    </location>
</feature>
<sequence length="2689" mass="306746">MPKSKQEARRHAVSFKEFSRLIENLPGIAEDVQRDFAGDGANKTLDECARWYYNAFYKDPSVRNRYKFKMRACAKLKKDKLLSLPEAEVDETSEESQHESVDDVEVKVDKMGMFVFPVTFGTFAKYADKDKICKLTTRKEKSTEEIESDSTQKRRQLQKFYNSFYMFPEERKCTNIFPEAPPELLLKLLQPGYPVDEETASRLAEHKKKGQSVQDLETHREPDTPEASRDFPIVSFQVFEKYLANLYDIVWQLKLNDPEYVAKGIDEGAYCYYLAFYLTPEIRDRYKYILRPCTSDLSARLLAIPSREEAEKLRRKLPELIKPSPDLERPKSPDLVTETAVPPVEFKFFKKYIVNLNDISQQMRGCDEYKDLSEEECVAEYFRQFYSAPEIRERFQYKLKPCPGMVRERLLGRPVCSDGPSNGAEKAAEQNRPAPMKDSSRQSDPEHLPEKEDCVENDNNNKNKCPVTFKEFKRCVSNLSEIVQKMQQSEEYRECSKEQCAEEYYRGFYSMPQMRERFECKFKPCPAKKCELLLRYAVEPLQPPEEQSENIPPQNTIFRKPDSLSSAPDDVVTIGTARFKFPVSLGVFRRCINYDEIVRSRLGKSTVKPQLQAQTANPQNPHYERYFRQFYVGFYAFPYFRKQHAYRFDCGGDEELLQKLCDYAVPLNESAKRKVDDEEKLRRPTGSRGRTEAAPTLMPKPALTEPCGVTPKISFEVFSKLLYLEDAVSKMLLHPNFAALTEDECQRLYYEAFYSTPSIRDKYPCRIKPCPAGLRANLLHIPPKPDNLSDHRHPQRNLSGQRQSTPDVDRLYADRKAELDGKQKLNVVNYVPHNLSSYIARRVACPERRAVVEKYIIETVSDLNEAAATSVSGLDTARRETGEEEKTEATPVAATIDVETTAATGREPAECPAASNEVEGEVENPEESRVKGDTVPESTTDSVPASNANNQCSTTLPEVEKTTNAGTTTSVTASNEVQTPASEVTVSSTEKTVHPAATAVTSSHLLEQLEQTVGIFAAPSHQEHTIKHLIFQSNGLKSTIWRILFQLSQEEFRTYTSFHNGEALYENEGGLQRCHQHVVDQGHWPFNLFVKLPMLRQLLHSKGVELQSLDLLQLSPKILHWSDLMLHTDFDEIVEQHYADRTGRQIDDTVLLFQEREQLYASCWTHDQWIRQVPKITNEALNEPIFGDAFDVAEHTKTAQTVQELETHREPDTPEAPEDISDFPIVSFQVFEKYLANLHDIVWQLKLNDSEYVAKGFDEGAYCYYLAFYLTPEIRDRYKYILRPCTSDLSARLLAIPSREEAEKLRRKLPELIKPSPDLERPKSPDLVTETAVPPVEFKFFKKYIVNLNDISQQMRGCDEYKDLSEEECVAEYFRQFYSAPEIRERFQYKLKPCPGMVRERLLGRPVCSDGPSNGAEKAAEQNRPAPMKDSSRQSDPEHLPEKEDCVENDNNNKNKCPVTFKEFKRCVSNLSEIVQKMQQSEEYRECSKEQCAEEYYRGFYSMPQMRERFECKFKPCPAKKCELLLRYAVEPLQPPEEQSENIPPQNTIFRKPDSLSSAPDDVVTIGTARFKFPVSLGVFRRCINYDEIVRSRLGKSTVKPQLQAQTANPQNPHYERYFRQFYVGFYAFPYFRKQHAYRFDCGGDEELLQKLCDYAVPLNESAKRKVDDEEKLRRPTGSRGRTEAAPTLMPKPALTEPCGVTPKISFEVFSKLLYLEDAVSKMLLHPNFAALTEDECQRLYYEAFYSTPSIRDKYPCRIKPCPAGLRANLLHIPPKPDNLSDHRHPQRNLSGQRQSTPDVDRLYADRKAELDGKQKLNVVNYVPHNLSSYIARRVACPERRAVVEKYIIETVRDLNEAAATSVSGLDTARRETGEEEKTEATPVAATIDVETTAATGREPAECPAACNEVEGEVENPEESRVKGDTVPESTTDSVPASNANNQCSTTLPEVEKTMNAGTTTSVTASNEVQTPASEVTVSSTEKTVHPAASAVTSSHLLEQLEQTVGIFAAPSHQEHTIKHLIFQSNGLKSTIWRILFQLSQEEFRTYTSFHNGEALYENEGVLQRCYQHVVDQGHWPFNLYVKLPMLRELLHSKGVELQSLDLLQLSPKILHWSDLMLHTDFDEIVEQHYADRTGRQIDDAVLLFQEREQLYASCWTHDQWIRQVPKITNEALNEPIFGDESAVADVELKRLCRMEESQATAMTIESDNTTPTPSEVSICLPTELNAQSFNFVDMDEVDPASQIPETQNNPLMESMQVPVKQEAIKFLDNMRGSYINSQEFMWESIDSKEQIINLDGSQESISGMACFTIRRATELASSSANAFPQFPESENHSNISTEPEIIETRPALIQAEEAVKPEPKSEPDPEPEPLPAPASIAMAQLNMMENEALVPPLNERLKPKHKMPDPNVVATKKPRLNEKVPQLRHEFRALPLHAVVRIESSDFVRGLEDEQPTTSLPVASEKETTITASQDFASGNTLLASSQLDVLLNAPNVTVRKVNDNAVTVAGSAKISDKGPPPEVQSCVIFRDMERYRYFRELTTEQIIKHRIDGYIVGSSYEDALIKINSKLCNVRGPLIETLFPHMSARLRSDLRYMLCDLGIYIFNCRWLAYKDSTQDLRARVLSMFMDVAPQFVHFRAEFDNATREWATCSTIDRCDPEPVGRRPKSDVGAVLKPGVLGRMIELKAQLR</sequence>
<evidence type="ECO:0000259" key="3">
    <source>
        <dbReference type="Pfam" id="PF22889"/>
    </source>
</evidence>
<feature type="region of interest" description="Disordered" evidence="1">
    <location>
        <begin position="206"/>
        <end position="226"/>
    </location>
</feature>
<dbReference type="Proteomes" id="UP000001819">
    <property type="component" value="Chromosome X"/>
</dbReference>
<organism evidence="5 6">
    <name type="scientific">Drosophila pseudoobscura pseudoobscura</name>
    <name type="common">Fruit fly</name>
    <dbReference type="NCBI Taxonomy" id="46245"/>
    <lineage>
        <taxon>Eukaryota</taxon>
        <taxon>Metazoa</taxon>
        <taxon>Ecdysozoa</taxon>
        <taxon>Arthropoda</taxon>
        <taxon>Hexapoda</taxon>
        <taxon>Insecta</taxon>
        <taxon>Pterygota</taxon>
        <taxon>Neoptera</taxon>
        <taxon>Endopterygota</taxon>
        <taxon>Diptera</taxon>
        <taxon>Brachycera</taxon>
        <taxon>Muscomorpha</taxon>
        <taxon>Ephydroidea</taxon>
        <taxon>Drosophilidae</taxon>
        <taxon>Drosophila</taxon>
        <taxon>Sophophora</taxon>
    </lineage>
</organism>
<feature type="domain" description="Telomere ends associated alpha-helical" evidence="4">
    <location>
        <begin position="1228"/>
        <end position="1293"/>
    </location>
</feature>
<dbReference type="KEGG" id="dpo:6899970"/>
<feature type="domain" description="Telomere ends associated alpha-helical" evidence="4">
    <location>
        <begin position="1338"/>
        <end position="1402"/>
    </location>
</feature>
<feature type="domain" description="Telomere ends associated alpha-helical" evidence="4">
    <location>
        <begin position="1707"/>
        <end position="1770"/>
    </location>
</feature>
<name>A0A6I8W4K8_DROPS</name>
<feature type="region of interest" description="Disordered" evidence="1">
    <location>
        <begin position="782"/>
        <end position="806"/>
    </location>
</feature>
<feature type="domain" description="Telomere ends associated alpha-helical" evidence="4">
    <location>
        <begin position="1461"/>
        <end position="1521"/>
    </location>
</feature>
<feature type="region of interest" description="Disordered" evidence="1">
    <location>
        <begin position="1666"/>
        <end position="1693"/>
    </location>
</feature>
<feature type="compositionally biased region" description="Polar residues" evidence="1">
    <location>
        <begin position="1961"/>
        <end position="1982"/>
    </location>
</feature>
<dbReference type="ExpressionAtlas" id="A0A6I8W4K8">
    <property type="expression patterns" value="baseline"/>
</dbReference>
<feature type="domain" description="Telomere ends associated alpha-helical" evidence="4">
    <location>
        <begin position="469"/>
        <end position="529"/>
    </location>
</feature>
<dbReference type="InterPro" id="IPR054730">
    <property type="entry name" value="Tea_C"/>
</dbReference>
<dbReference type="InParanoid" id="A0A6I8W4K8"/>
<feature type="region of interest" description="Disordered" evidence="1">
    <location>
        <begin position="1774"/>
        <end position="1798"/>
    </location>
</feature>
<feature type="region of interest" description="Disordered" evidence="1">
    <location>
        <begin position="868"/>
        <end position="995"/>
    </location>
</feature>
<dbReference type="InterPro" id="IPR054729">
    <property type="entry name" value="Tea_mid"/>
</dbReference>
<dbReference type="Pfam" id="PF24236">
    <property type="entry name" value="Tea_helical"/>
    <property type="match status" value="9"/>
</dbReference>
<gene>
    <name evidence="6" type="primary">LOC6899970</name>
</gene>
<feature type="compositionally biased region" description="Basic and acidic residues" evidence="1">
    <location>
        <begin position="216"/>
        <end position="226"/>
    </location>
</feature>
<feature type="domain" description="Telomere ends associated middle" evidence="3">
    <location>
        <begin position="1015"/>
        <end position="1170"/>
    </location>
</feature>
<feature type="compositionally biased region" description="Basic and acidic residues" evidence="1">
    <location>
        <begin position="1430"/>
        <end position="1446"/>
    </location>
</feature>
<feature type="domain" description="Telomere ends associated alpha-helical" evidence="4">
    <location>
        <begin position="715"/>
        <end position="778"/>
    </location>
</feature>
<reference evidence="6" key="1">
    <citation type="submission" date="2025-08" db="UniProtKB">
        <authorList>
            <consortium name="RefSeq"/>
        </authorList>
    </citation>
    <scope>IDENTIFICATION</scope>
    <source>
        <strain evidence="6">MV-25-SWS-2005</strain>
        <tissue evidence="6">Whole body</tissue>
    </source>
</reference>
<dbReference type="Pfam" id="PF22884">
    <property type="entry name" value="Tea_C"/>
    <property type="match status" value="1"/>
</dbReference>
<protein>
    <submittedName>
        <fullName evidence="6">Protein telomere ends associated-like isoform X1</fullName>
    </submittedName>
</protein>
<proteinExistence type="predicted"/>
<evidence type="ECO:0000259" key="4">
    <source>
        <dbReference type="Pfam" id="PF24236"/>
    </source>
</evidence>
<feature type="region of interest" description="Disordered" evidence="1">
    <location>
        <begin position="1863"/>
        <end position="1882"/>
    </location>
</feature>
<evidence type="ECO:0000259" key="2">
    <source>
        <dbReference type="Pfam" id="PF22884"/>
    </source>
</evidence>
<feature type="compositionally biased region" description="Polar residues" evidence="1">
    <location>
        <begin position="976"/>
        <end position="990"/>
    </location>
</feature>
<evidence type="ECO:0000313" key="6">
    <source>
        <dbReference type="RefSeq" id="XP_033238252.1"/>
    </source>
</evidence>
<dbReference type="RefSeq" id="XP_033238252.1">
    <property type="nucleotide sequence ID" value="XM_033382361.1"/>
</dbReference>
<accession>A0A6I8W4K8</accession>
<evidence type="ECO:0000256" key="1">
    <source>
        <dbReference type="SAM" id="MobiDB-lite"/>
    </source>
</evidence>